<sequence>MTVTESVRHAFTEKFLEPARQLDNHQIAYAVAIGFWNGILPFPGLTVPSQALVLMILGLFHRRLTMSPVQFSLSFGMHLLTGMSGLEVLLMAPYFRLGSALSGFVLAEAKTCTVTEMYAVWSSDGFIHALQQLPTCIGLALAAWLVSGIVLVPILYATARSCLAMQGNRFRHKSE</sequence>
<dbReference type="Proteomes" id="UP001515480">
    <property type="component" value="Unassembled WGS sequence"/>
</dbReference>
<keyword evidence="1" id="KW-1133">Transmembrane helix</keyword>
<protein>
    <recommendedName>
        <fullName evidence="4">DUF2062 domain-containing protein</fullName>
    </recommendedName>
</protein>
<reference evidence="2 3" key="1">
    <citation type="journal article" date="2024" name="Science">
        <title>Giant polyketide synthase enzymes in the biosynthesis of giant marine polyether toxins.</title>
        <authorList>
            <person name="Fallon T.R."/>
            <person name="Shende V.V."/>
            <person name="Wierzbicki I.H."/>
            <person name="Pendleton A.L."/>
            <person name="Watervoot N.F."/>
            <person name="Auber R.P."/>
            <person name="Gonzalez D.J."/>
            <person name="Wisecaver J.H."/>
            <person name="Moore B.S."/>
        </authorList>
    </citation>
    <scope>NUCLEOTIDE SEQUENCE [LARGE SCALE GENOMIC DNA]</scope>
    <source>
        <strain evidence="2 3">12B1</strain>
    </source>
</reference>
<proteinExistence type="predicted"/>
<dbReference type="AlphaFoldDB" id="A0AB34JUE5"/>
<keyword evidence="1" id="KW-0472">Membrane</keyword>
<name>A0AB34JUE5_PRYPA</name>
<feature type="transmembrane region" description="Helical" evidence="1">
    <location>
        <begin position="137"/>
        <end position="159"/>
    </location>
</feature>
<keyword evidence="3" id="KW-1185">Reference proteome</keyword>
<comment type="caution">
    <text evidence="2">The sequence shown here is derived from an EMBL/GenBank/DDBJ whole genome shotgun (WGS) entry which is preliminary data.</text>
</comment>
<organism evidence="2 3">
    <name type="scientific">Prymnesium parvum</name>
    <name type="common">Toxic golden alga</name>
    <dbReference type="NCBI Taxonomy" id="97485"/>
    <lineage>
        <taxon>Eukaryota</taxon>
        <taxon>Haptista</taxon>
        <taxon>Haptophyta</taxon>
        <taxon>Prymnesiophyceae</taxon>
        <taxon>Prymnesiales</taxon>
        <taxon>Prymnesiaceae</taxon>
        <taxon>Prymnesium</taxon>
    </lineage>
</organism>
<evidence type="ECO:0000313" key="3">
    <source>
        <dbReference type="Proteomes" id="UP001515480"/>
    </source>
</evidence>
<evidence type="ECO:0000313" key="2">
    <source>
        <dbReference type="EMBL" id="KAL1524281.1"/>
    </source>
</evidence>
<accession>A0AB34JUE5</accession>
<evidence type="ECO:0000256" key="1">
    <source>
        <dbReference type="SAM" id="Phobius"/>
    </source>
</evidence>
<dbReference type="EMBL" id="JBGBPQ010000005">
    <property type="protein sequence ID" value="KAL1524281.1"/>
    <property type="molecule type" value="Genomic_DNA"/>
</dbReference>
<feature type="transmembrane region" description="Helical" evidence="1">
    <location>
        <begin position="72"/>
        <end position="95"/>
    </location>
</feature>
<evidence type="ECO:0008006" key="4">
    <source>
        <dbReference type="Google" id="ProtNLM"/>
    </source>
</evidence>
<keyword evidence="1" id="KW-0812">Transmembrane</keyword>
<gene>
    <name evidence="2" type="ORF">AB1Y20_019184</name>
</gene>
<feature type="transmembrane region" description="Helical" evidence="1">
    <location>
        <begin position="39"/>
        <end position="60"/>
    </location>
</feature>